<protein>
    <submittedName>
        <fullName evidence="4">AraC family transcriptional regulator</fullName>
    </submittedName>
</protein>
<keyword evidence="1" id="KW-0805">Transcription regulation</keyword>
<dbReference type="GO" id="GO:0043565">
    <property type="term" value="F:sequence-specific DNA binding"/>
    <property type="evidence" value="ECO:0007669"/>
    <property type="project" value="InterPro"/>
</dbReference>
<dbReference type="PANTHER" id="PTHR43130">
    <property type="entry name" value="ARAC-FAMILY TRANSCRIPTIONAL REGULATOR"/>
    <property type="match status" value="1"/>
</dbReference>
<name>A0A2I1R6G1_9ACTN</name>
<gene>
    <name evidence="4" type="ORF">CYJ73_14970</name>
</gene>
<dbReference type="SUPFAM" id="SSF46689">
    <property type="entry name" value="Homeodomain-like"/>
    <property type="match status" value="2"/>
</dbReference>
<dbReference type="Gene3D" id="1.10.10.60">
    <property type="entry name" value="Homeodomain-like"/>
    <property type="match status" value="1"/>
</dbReference>
<evidence type="ECO:0000256" key="1">
    <source>
        <dbReference type="ARBA" id="ARBA00023015"/>
    </source>
</evidence>
<dbReference type="Gene3D" id="3.40.50.880">
    <property type="match status" value="1"/>
</dbReference>
<dbReference type="SUPFAM" id="SSF52317">
    <property type="entry name" value="Class I glutamine amidotransferase-like"/>
    <property type="match status" value="1"/>
</dbReference>
<dbReference type="InterPro" id="IPR029062">
    <property type="entry name" value="Class_I_gatase-like"/>
</dbReference>
<proteinExistence type="predicted"/>
<evidence type="ECO:0000313" key="4">
    <source>
        <dbReference type="EMBL" id="PKZ64721.1"/>
    </source>
</evidence>
<evidence type="ECO:0000256" key="2">
    <source>
        <dbReference type="ARBA" id="ARBA00023163"/>
    </source>
</evidence>
<dbReference type="Pfam" id="PF01965">
    <property type="entry name" value="DJ-1_PfpI"/>
    <property type="match status" value="1"/>
</dbReference>
<dbReference type="PANTHER" id="PTHR43130:SF3">
    <property type="entry name" value="HTH-TYPE TRANSCRIPTIONAL REGULATOR RV1931C"/>
    <property type="match status" value="1"/>
</dbReference>
<dbReference type="STRING" id="2055.BCM27_22980"/>
<dbReference type="SMART" id="SM00342">
    <property type="entry name" value="HTH_ARAC"/>
    <property type="match status" value="1"/>
</dbReference>
<dbReference type="GO" id="GO:0003700">
    <property type="term" value="F:DNA-binding transcription factor activity"/>
    <property type="evidence" value="ECO:0007669"/>
    <property type="project" value="InterPro"/>
</dbReference>
<dbReference type="PROSITE" id="PS01124">
    <property type="entry name" value="HTH_ARAC_FAMILY_2"/>
    <property type="match status" value="1"/>
</dbReference>
<dbReference type="InterPro" id="IPR018060">
    <property type="entry name" value="HTH_AraC"/>
</dbReference>
<dbReference type="Pfam" id="PF12833">
    <property type="entry name" value="HTH_18"/>
    <property type="match status" value="1"/>
</dbReference>
<dbReference type="AlphaFoldDB" id="A0A2I1R6G1"/>
<evidence type="ECO:0000313" key="5">
    <source>
        <dbReference type="Proteomes" id="UP000234662"/>
    </source>
</evidence>
<dbReference type="InterPro" id="IPR002818">
    <property type="entry name" value="DJ-1/PfpI"/>
</dbReference>
<feature type="domain" description="HTH araC/xylS-type" evidence="3">
    <location>
        <begin position="236"/>
        <end position="334"/>
    </location>
</feature>
<dbReference type="EMBL" id="PKJC01000011">
    <property type="protein sequence ID" value="PKZ64721.1"/>
    <property type="molecule type" value="Genomic_DNA"/>
</dbReference>
<sequence>MHGLDATQRVGNDVFMSRSVVILGFPGVQALDATGPADVFTTASIVLADQGSEVTYDLRLVSKSGLSVGTGVGLEFVAHPLPDPADPLDILILPGGTGVHDAARDPELIDWIRRAAHRARRVVSVCNGAFLAAEAGLLDGTRATTHWAVTGLLAERYPSVQVDAEALFVRGSDRVWSSAGVTAGIDLSLALIEEDHGTELAQLVARWLVLYMRRPGGQSQFAPPVWMPRARRTAIREIQERIEAEPARPHRVDDLARDASMSPRHFSRVFTDETGEAPGTYVERVRTDAARRALTQSDDTMPVIAGRCGFGSAETMRRTFVRRLGVPPEAYRRTFR</sequence>
<comment type="caution">
    <text evidence="4">The sequence shown here is derived from an EMBL/GenBank/DDBJ whole genome shotgun (WGS) entry which is preliminary data.</text>
</comment>
<evidence type="ECO:0000259" key="3">
    <source>
        <dbReference type="PROSITE" id="PS01124"/>
    </source>
</evidence>
<organism evidence="4 5">
    <name type="scientific">Gordonia terrae</name>
    <dbReference type="NCBI Taxonomy" id="2055"/>
    <lineage>
        <taxon>Bacteria</taxon>
        <taxon>Bacillati</taxon>
        <taxon>Actinomycetota</taxon>
        <taxon>Actinomycetes</taxon>
        <taxon>Mycobacteriales</taxon>
        <taxon>Gordoniaceae</taxon>
        <taxon>Gordonia</taxon>
    </lineage>
</organism>
<accession>A0A2I1R6G1</accession>
<keyword evidence="2" id="KW-0804">Transcription</keyword>
<dbReference type="CDD" id="cd03137">
    <property type="entry name" value="GATase1_AraC_1"/>
    <property type="match status" value="1"/>
</dbReference>
<reference evidence="4 5" key="1">
    <citation type="submission" date="2017-12" db="EMBL/GenBank/DDBJ databases">
        <title>Phylogenetic diversity of female urinary microbiome.</title>
        <authorList>
            <person name="Thomas-White K."/>
            <person name="Wolfe A.J."/>
        </authorList>
    </citation>
    <scope>NUCLEOTIDE SEQUENCE [LARGE SCALE GENOMIC DNA]</scope>
    <source>
        <strain evidence="4 5">UMB0777</strain>
    </source>
</reference>
<dbReference type="InterPro" id="IPR052158">
    <property type="entry name" value="INH-QAR"/>
</dbReference>
<dbReference type="Proteomes" id="UP000234662">
    <property type="component" value="Unassembled WGS sequence"/>
</dbReference>
<dbReference type="InterPro" id="IPR009057">
    <property type="entry name" value="Homeodomain-like_sf"/>
</dbReference>